<organism evidence="1 2">
    <name type="scientific">Dethiosulfovibrio salsuginis</name>
    <dbReference type="NCBI Taxonomy" id="561720"/>
    <lineage>
        <taxon>Bacteria</taxon>
        <taxon>Thermotogati</taxon>
        <taxon>Synergistota</taxon>
        <taxon>Synergistia</taxon>
        <taxon>Synergistales</taxon>
        <taxon>Dethiosulfovibrionaceae</taxon>
        <taxon>Dethiosulfovibrio</taxon>
    </lineage>
</organism>
<name>A0A1X7IJE6_9BACT</name>
<evidence type="ECO:0000313" key="1">
    <source>
        <dbReference type="EMBL" id="SMG14507.1"/>
    </source>
</evidence>
<protein>
    <submittedName>
        <fullName evidence="1">Uncharacterized protein</fullName>
    </submittedName>
</protein>
<dbReference type="Proteomes" id="UP000193355">
    <property type="component" value="Unassembled WGS sequence"/>
</dbReference>
<sequence>MTYKIDGNSFNAIVVLIMGCGSSPGALTLS</sequence>
<dbReference type="PROSITE" id="PS51257">
    <property type="entry name" value="PROKAR_LIPOPROTEIN"/>
    <property type="match status" value="1"/>
</dbReference>
<dbReference type="AlphaFoldDB" id="A0A1X7IJE6"/>
<gene>
    <name evidence="1" type="ORF">SAMN06275492_10284</name>
</gene>
<keyword evidence="2" id="KW-1185">Reference proteome</keyword>
<dbReference type="EMBL" id="FXBB01000002">
    <property type="protein sequence ID" value="SMG14507.1"/>
    <property type="molecule type" value="Genomic_DNA"/>
</dbReference>
<evidence type="ECO:0000313" key="2">
    <source>
        <dbReference type="Proteomes" id="UP000193355"/>
    </source>
</evidence>
<accession>A0A1X7IJE6</accession>
<proteinExistence type="predicted"/>
<reference evidence="2" key="1">
    <citation type="submission" date="2017-04" db="EMBL/GenBank/DDBJ databases">
        <authorList>
            <person name="Varghese N."/>
            <person name="Submissions S."/>
        </authorList>
    </citation>
    <scope>NUCLEOTIDE SEQUENCE [LARGE SCALE GENOMIC DNA]</scope>
    <source>
        <strain evidence="2">USBA 82</strain>
    </source>
</reference>